<dbReference type="RefSeq" id="WP_089654868.1">
    <property type="nucleotide sequence ID" value="NZ_FNIZ01000035.1"/>
</dbReference>
<proteinExistence type="predicted"/>
<dbReference type="InterPro" id="IPR029058">
    <property type="entry name" value="AB_hydrolase_fold"/>
</dbReference>
<dbReference type="InterPro" id="IPR000073">
    <property type="entry name" value="AB_hydrolase_1"/>
</dbReference>
<evidence type="ECO:0000259" key="1">
    <source>
        <dbReference type="Pfam" id="PF12146"/>
    </source>
</evidence>
<dbReference type="EMBL" id="FNIZ01000035">
    <property type="protein sequence ID" value="SDP77345.1"/>
    <property type="molecule type" value="Genomic_DNA"/>
</dbReference>
<dbReference type="STRING" id="240303.SAMN05421677_1357"/>
<gene>
    <name evidence="2" type="ORF">SAMN05421677_1357</name>
</gene>
<feature type="domain" description="Serine aminopeptidase S33" evidence="1">
    <location>
        <begin position="9"/>
        <end position="241"/>
    </location>
</feature>
<dbReference type="PRINTS" id="PR00111">
    <property type="entry name" value="ABHYDROLASE"/>
</dbReference>
<evidence type="ECO:0000313" key="2">
    <source>
        <dbReference type="EMBL" id="SDP77345.1"/>
    </source>
</evidence>
<dbReference type="Pfam" id="PF12146">
    <property type="entry name" value="Hydrolase_4"/>
    <property type="match status" value="1"/>
</dbReference>
<dbReference type="Gene3D" id="3.40.50.1820">
    <property type="entry name" value="alpha/beta hydrolase"/>
    <property type="match status" value="1"/>
</dbReference>
<protein>
    <submittedName>
        <fullName evidence="2">Lysophospholipase</fullName>
    </submittedName>
</protein>
<dbReference type="Proteomes" id="UP000198860">
    <property type="component" value="Unassembled WGS sequence"/>
</dbReference>
<dbReference type="SUPFAM" id="SSF53474">
    <property type="entry name" value="alpha/beta-Hydrolases"/>
    <property type="match status" value="1"/>
</dbReference>
<keyword evidence="3" id="KW-1185">Reference proteome</keyword>
<organism evidence="2 3">
    <name type="scientific">Halobacillus aidingensis</name>
    <dbReference type="NCBI Taxonomy" id="240303"/>
    <lineage>
        <taxon>Bacteria</taxon>
        <taxon>Bacillati</taxon>
        <taxon>Bacillota</taxon>
        <taxon>Bacilli</taxon>
        <taxon>Bacillales</taxon>
        <taxon>Bacillaceae</taxon>
        <taxon>Halobacillus</taxon>
    </lineage>
</organism>
<reference evidence="3" key="1">
    <citation type="submission" date="2016-10" db="EMBL/GenBank/DDBJ databases">
        <authorList>
            <person name="Varghese N."/>
            <person name="Submissions S."/>
        </authorList>
    </citation>
    <scope>NUCLEOTIDE SEQUENCE [LARGE SCALE GENOMIC DNA]</scope>
    <source>
        <strain evidence="3">CGMCC 1.3703</strain>
    </source>
</reference>
<dbReference type="OrthoDB" id="9806902at2"/>
<dbReference type="PANTHER" id="PTHR11614">
    <property type="entry name" value="PHOSPHOLIPASE-RELATED"/>
    <property type="match status" value="1"/>
</dbReference>
<name>A0A1H0VGK8_HALAD</name>
<dbReference type="InterPro" id="IPR022742">
    <property type="entry name" value="Hydrolase_4"/>
</dbReference>
<dbReference type="InterPro" id="IPR051044">
    <property type="entry name" value="MAG_DAG_Lipase"/>
</dbReference>
<evidence type="ECO:0000313" key="3">
    <source>
        <dbReference type="Proteomes" id="UP000198860"/>
    </source>
</evidence>
<sequence>MKKVESVNDRATVVLVHGAFEHSGRYHELVDQLQKDEYSVIYGDLPGQGRSSGKSGHIRSFQDYVNTIMMWIQQADPDKKIFLMGHSMGGLAVVRTMEIAQPKVDGVILSSPALGLLKKASLPMEVVSYVLNTFFPSLRIKAPQDPEYITRDKDKIIEFQQDPLIIDKVSVRWYREFQKATREAFSDIQRFPDIPLLLMQAEDDYMVKIEKTAEWFDRVQIKEKRYKQWPGLYHEIYNEPEWKDVYQHTYSFLEDHLK</sequence>
<dbReference type="AlphaFoldDB" id="A0A1H0VGK8"/>
<accession>A0A1H0VGK8</accession>